<evidence type="ECO:0000259" key="1">
    <source>
        <dbReference type="Pfam" id="PF13460"/>
    </source>
</evidence>
<dbReference type="OrthoDB" id="9790734at2"/>
<dbReference type="GO" id="GO:0042602">
    <property type="term" value="F:riboflavin reductase (NADPH) activity"/>
    <property type="evidence" value="ECO:0007669"/>
    <property type="project" value="TreeGrafter"/>
</dbReference>
<accession>A0A495MN95</accession>
<dbReference type="EMBL" id="RBLC01000001">
    <property type="protein sequence ID" value="RKS26850.1"/>
    <property type="molecule type" value="Genomic_DNA"/>
</dbReference>
<evidence type="ECO:0000313" key="3">
    <source>
        <dbReference type="Proteomes" id="UP000277579"/>
    </source>
</evidence>
<evidence type="ECO:0000313" key="2">
    <source>
        <dbReference type="EMBL" id="RKS26850.1"/>
    </source>
</evidence>
<dbReference type="AlphaFoldDB" id="A0A495MN95"/>
<feature type="domain" description="NAD(P)-binding" evidence="1">
    <location>
        <begin position="11"/>
        <end position="201"/>
    </location>
</feature>
<dbReference type="InterPro" id="IPR051606">
    <property type="entry name" value="Polyketide_Oxido-like"/>
</dbReference>
<comment type="caution">
    <text evidence="2">The sequence shown here is derived from an EMBL/GenBank/DDBJ whole genome shotgun (WGS) entry which is preliminary data.</text>
</comment>
<sequence>MKHNIKIAVIGGTGKSGKYLVSTLLHQGIPFKLLLRNPAHFKTSNPLVEIIEGDVTNFNAVCQLLEGCEAVLSTLGLGIPPSEPTLFSKATDTIIRAMKEKGAHRYIVTTGLNVNTPLDKKGEKTAFATDWMYQNFPVSTANKQLEYEMLAASEIDWTLVRLPQIDQTEERSPINVSLEDCPGDKISATNLAHFLIDQLSDSTFIRKAPFIANAY</sequence>
<dbReference type="PANTHER" id="PTHR43355">
    <property type="entry name" value="FLAVIN REDUCTASE (NADPH)"/>
    <property type="match status" value="1"/>
</dbReference>
<dbReference type="Pfam" id="PF13460">
    <property type="entry name" value="NAD_binding_10"/>
    <property type="match status" value="1"/>
</dbReference>
<dbReference type="Proteomes" id="UP000277579">
    <property type="component" value="Unassembled WGS sequence"/>
</dbReference>
<organism evidence="2 3">
    <name type="scientific">Flavobacterium endophyticum</name>
    <dbReference type="NCBI Taxonomy" id="1540163"/>
    <lineage>
        <taxon>Bacteria</taxon>
        <taxon>Pseudomonadati</taxon>
        <taxon>Bacteroidota</taxon>
        <taxon>Flavobacteriia</taxon>
        <taxon>Flavobacteriales</taxon>
        <taxon>Flavobacteriaceae</taxon>
        <taxon>Flavobacterium</taxon>
    </lineage>
</organism>
<gene>
    <name evidence="2" type="ORF">CLV94_1920</name>
</gene>
<dbReference type="RefSeq" id="WP_121376137.1">
    <property type="nucleotide sequence ID" value="NZ_RBLC01000001.1"/>
</dbReference>
<keyword evidence="3" id="KW-1185">Reference proteome</keyword>
<dbReference type="InterPro" id="IPR036291">
    <property type="entry name" value="NAD(P)-bd_dom_sf"/>
</dbReference>
<dbReference type="PANTHER" id="PTHR43355:SF2">
    <property type="entry name" value="FLAVIN REDUCTASE (NADPH)"/>
    <property type="match status" value="1"/>
</dbReference>
<dbReference type="InterPro" id="IPR016040">
    <property type="entry name" value="NAD(P)-bd_dom"/>
</dbReference>
<proteinExistence type="predicted"/>
<dbReference type="Gene3D" id="3.40.50.720">
    <property type="entry name" value="NAD(P)-binding Rossmann-like Domain"/>
    <property type="match status" value="1"/>
</dbReference>
<name>A0A495MN95_9FLAO</name>
<dbReference type="GO" id="GO:0004074">
    <property type="term" value="F:biliverdin reductase [NAD(P)H] activity"/>
    <property type="evidence" value="ECO:0007669"/>
    <property type="project" value="TreeGrafter"/>
</dbReference>
<dbReference type="SUPFAM" id="SSF51735">
    <property type="entry name" value="NAD(P)-binding Rossmann-fold domains"/>
    <property type="match status" value="1"/>
</dbReference>
<reference evidence="2 3" key="1">
    <citation type="submission" date="2018-10" db="EMBL/GenBank/DDBJ databases">
        <title>Genomic Encyclopedia of Archaeal and Bacterial Type Strains, Phase II (KMG-II): from individual species to whole genera.</title>
        <authorList>
            <person name="Goeker M."/>
        </authorList>
    </citation>
    <scope>NUCLEOTIDE SEQUENCE [LARGE SCALE GENOMIC DNA]</scope>
    <source>
        <strain evidence="2 3">DSM 29537</strain>
    </source>
</reference>
<protein>
    <submittedName>
        <fullName evidence="2">Putative NADH-flavin reductase</fullName>
    </submittedName>
</protein>